<sequence length="159" mass="16985">MLFFLFERKMRPENSVDQPKQAGISNLVVTMALIAATIAGGLYLYAVMRGQTQVRESVTNVRVNSAGIVKAQGQVTTSVTVSNAGTKPLDNVVVEVRGEGGSAHTLLDYAGFLEPGRSASSFKQFPADNFVMGEQYILHVSATASDGSTVDKTLNVEVE</sequence>
<keyword evidence="1" id="KW-0812">Transmembrane</keyword>
<proteinExistence type="predicted"/>
<evidence type="ECO:0008006" key="4">
    <source>
        <dbReference type="Google" id="ProtNLM"/>
    </source>
</evidence>
<feature type="transmembrane region" description="Helical" evidence="1">
    <location>
        <begin position="24"/>
        <end position="46"/>
    </location>
</feature>
<reference evidence="2 3" key="1">
    <citation type="journal article" date="2016" name="Sci. Rep.">
        <title>Metabolic traits of an uncultured archaeal lineage -MSBL1- from brine pools of the Red Sea.</title>
        <authorList>
            <person name="Mwirichia R."/>
            <person name="Alam I."/>
            <person name="Rashid M."/>
            <person name="Vinu M."/>
            <person name="Ba-Alawi W."/>
            <person name="Anthony Kamau A."/>
            <person name="Kamanda Ngugi D."/>
            <person name="Goker M."/>
            <person name="Klenk H.P."/>
            <person name="Bajic V."/>
            <person name="Stingl U."/>
        </authorList>
    </citation>
    <scope>NUCLEOTIDE SEQUENCE [LARGE SCALE GENOMIC DNA]</scope>
    <source>
        <strain evidence="2">SCGC-AAA259D14</strain>
    </source>
</reference>
<evidence type="ECO:0000313" key="2">
    <source>
        <dbReference type="EMBL" id="KXA89047.1"/>
    </source>
</evidence>
<keyword evidence="1" id="KW-0472">Membrane</keyword>
<name>A0A133U4C1_9EURY</name>
<evidence type="ECO:0000256" key="1">
    <source>
        <dbReference type="SAM" id="Phobius"/>
    </source>
</evidence>
<gene>
    <name evidence="2" type="ORF">AKJ62_03925</name>
</gene>
<comment type="caution">
    <text evidence="2">The sequence shown here is derived from an EMBL/GenBank/DDBJ whole genome shotgun (WGS) entry which is preliminary data.</text>
</comment>
<keyword evidence="3" id="KW-1185">Reference proteome</keyword>
<evidence type="ECO:0000313" key="3">
    <source>
        <dbReference type="Proteomes" id="UP000070589"/>
    </source>
</evidence>
<dbReference type="EMBL" id="LHXL01000060">
    <property type="protein sequence ID" value="KXA89047.1"/>
    <property type="molecule type" value="Genomic_DNA"/>
</dbReference>
<dbReference type="AlphaFoldDB" id="A0A133U4C1"/>
<protein>
    <recommendedName>
        <fullName evidence="4">CARDB domain-containing protein</fullName>
    </recommendedName>
</protein>
<keyword evidence="1" id="KW-1133">Transmembrane helix</keyword>
<organism evidence="2 3">
    <name type="scientific">candidate division MSBL1 archaeon SCGC-AAA259D14</name>
    <dbReference type="NCBI Taxonomy" id="1698261"/>
    <lineage>
        <taxon>Archaea</taxon>
        <taxon>Methanobacteriati</taxon>
        <taxon>Methanobacteriota</taxon>
        <taxon>candidate division MSBL1</taxon>
    </lineage>
</organism>
<accession>A0A133U4C1</accession>
<dbReference type="Proteomes" id="UP000070589">
    <property type="component" value="Unassembled WGS sequence"/>
</dbReference>